<dbReference type="Pfam" id="PF01077">
    <property type="entry name" value="NIR_SIR"/>
    <property type="match status" value="1"/>
</dbReference>
<evidence type="ECO:0000256" key="3">
    <source>
        <dbReference type="ARBA" id="ARBA00022723"/>
    </source>
</evidence>
<keyword evidence="2" id="KW-0349">Heme</keyword>
<reference evidence="9 10" key="1">
    <citation type="submission" date="2016-10" db="EMBL/GenBank/DDBJ databases">
        <authorList>
            <person name="de Groot N.N."/>
        </authorList>
    </citation>
    <scope>NUCLEOTIDE SEQUENCE [LARGE SCALE GENOMIC DNA]</scope>
    <source>
        <strain evidence="9 10">LMG 25475</strain>
    </source>
</reference>
<keyword evidence="6" id="KW-0411">Iron-sulfur</keyword>
<dbReference type="RefSeq" id="WP_092371648.1">
    <property type="nucleotide sequence ID" value="NZ_FNBM01000011.1"/>
</dbReference>
<accession>A0A1G7UHW5</accession>
<dbReference type="Pfam" id="PF03460">
    <property type="entry name" value="NIR_SIR_ferr"/>
    <property type="match status" value="2"/>
</dbReference>
<dbReference type="GO" id="GO:0020037">
    <property type="term" value="F:heme binding"/>
    <property type="evidence" value="ECO:0007669"/>
    <property type="project" value="InterPro"/>
</dbReference>
<evidence type="ECO:0000256" key="1">
    <source>
        <dbReference type="ARBA" id="ARBA00022485"/>
    </source>
</evidence>
<keyword evidence="4" id="KW-0560">Oxidoreductase</keyword>
<evidence type="ECO:0000256" key="5">
    <source>
        <dbReference type="ARBA" id="ARBA00023004"/>
    </source>
</evidence>
<dbReference type="NCBIfam" id="TIGR02435">
    <property type="entry name" value="CobG"/>
    <property type="match status" value="1"/>
</dbReference>
<evidence type="ECO:0000256" key="2">
    <source>
        <dbReference type="ARBA" id="ARBA00022617"/>
    </source>
</evidence>
<evidence type="ECO:0000313" key="9">
    <source>
        <dbReference type="EMBL" id="SDG46360.1"/>
    </source>
</evidence>
<dbReference type="GO" id="GO:0016491">
    <property type="term" value="F:oxidoreductase activity"/>
    <property type="evidence" value="ECO:0007669"/>
    <property type="project" value="UniProtKB-KW"/>
</dbReference>
<keyword evidence="3" id="KW-0479">Metal-binding</keyword>
<dbReference type="Proteomes" id="UP000243378">
    <property type="component" value="Unassembled WGS sequence"/>
</dbReference>
<organism evidence="9 10">
    <name type="scientific">Phytopseudomonas seleniipraecipitans</name>
    <dbReference type="NCBI Taxonomy" id="640205"/>
    <lineage>
        <taxon>Bacteria</taxon>
        <taxon>Pseudomonadati</taxon>
        <taxon>Pseudomonadota</taxon>
        <taxon>Gammaproteobacteria</taxon>
        <taxon>Pseudomonadales</taxon>
        <taxon>Pseudomonadaceae</taxon>
        <taxon>Phytopseudomonas</taxon>
    </lineage>
</organism>
<protein>
    <submittedName>
        <fullName evidence="9">Precorrin-3B synthase</fullName>
    </submittedName>
</protein>
<dbReference type="Gene3D" id="3.30.413.10">
    <property type="entry name" value="Sulfite Reductase Hemoprotein, domain 1"/>
    <property type="match status" value="2"/>
</dbReference>
<dbReference type="OrthoDB" id="7459360at2"/>
<dbReference type="InterPro" id="IPR005117">
    <property type="entry name" value="NiRdtase/SiRdtase_haem-b_fer"/>
</dbReference>
<name>A0A1G7UHW5_9GAMM</name>
<dbReference type="Gene3D" id="3.90.480.10">
    <property type="entry name" value="Sulfite Reductase Hemoprotein,Domain 2"/>
    <property type="match status" value="1"/>
</dbReference>
<dbReference type="PANTHER" id="PTHR32439">
    <property type="entry name" value="FERREDOXIN--NITRITE REDUCTASE, CHLOROPLASTIC"/>
    <property type="match status" value="1"/>
</dbReference>
<dbReference type="GO" id="GO:0046872">
    <property type="term" value="F:metal ion binding"/>
    <property type="evidence" value="ECO:0007669"/>
    <property type="project" value="UniProtKB-KW"/>
</dbReference>
<proteinExistence type="predicted"/>
<dbReference type="SUPFAM" id="SSF55124">
    <property type="entry name" value="Nitrite/Sulfite reductase N-terminal domain-like"/>
    <property type="match status" value="2"/>
</dbReference>
<keyword evidence="1" id="KW-0004">4Fe-4S</keyword>
<feature type="domain" description="Nitrite/Sulfite reductase ferredoxin-like" evidence="8">
    <location>
        <begin position="27"/>
        <end position="88"/>
    </location>
</feature>
<evidence type="ECO:0000259" key="8">
    <source>
        <dbReference type="Pfam" id="PF03460"/>
    </source>
</evidence>
<gene>
    <name evidence="9" type="ORF">SAMN05216381_4083</name>
</gene>
<dbReference type="GO" id="GO:0051539">
    <property type="term" value="F:4 iron, 4 sulfur cluster binding"/>
    <property type="evidence" value="ECO:0007669"/>
    <property type="project" value="UniProtKB-KW"/>
</dbReference>
<evidence type="ECO:0000256" key="6">
    <source>
        <dbReference type="ARBA" id="ARBA00023014"/>
    </source>
</evidence>
<dbReference type="SUPFAM" id="SSF56014">
    <property type="entry name" value="Nitrite and sulphite reductase 4Fe-4S domain-like"/>
    <property type="match status" value="2"/>
</dbReference>
<dbReference type="InterPro" id="IPR006067">
    <property type="entry name" value="NO2/SO3_Rdtase_4Fe4S_dom"/>
</dbReference>
<dbReference type="STRING" id="640205.SAMN05216381_4083"/>
<evidence type="ECO:0000313" key="10">
    <source>
        <dbReference type="Proteomes" id="UP000243378"/>
    </source>
</evidence>
<feature type="domain" description="Nitrite/sulphite reductase 4Fe-4S" evidence="7">
    <location>
        <begin position="98"/>
        <end position="245"/>
    </location>
</feature>
<sequence>MKQAQLDPSPAFRPSACPGLLRIVQAKDGGICRIKLAGGRLDATQAERIADAAQRHAGGVIEATNRANLQIRGIRAGSEEALIAELLAAGLGPRSPGADDVRNLMISPAASLDPMALVDVSPLAARLLDTLENTPRLHALSPKFAVLLDGGERLAMLEHPHDIWLSALQFDGQIGYAFGLAGCPPQAPGDAPALAVVPEAHAHELLLALLDLFLELATPEQTRMRHLLLTHPAAELLQRLNERMGDVLLSADAWRRCPAGTQAPIGIGTQRQPGRVHIGGVPPLGRLNAEQLLGLAALARRLGDSSLRLTPWQSVLLPNIAEADAMAVLQSMQGLGLLVDADAPLARLIACTGSSGCAKGLADTKADARRLAEGLPTGSQQPGIHLSGCSRSCAAAHRAPVTLLAVAEGRYDLFARQAHSTDFGTPLARHLTLDEARELLASLPDTWSFTQ</sequence>
<keyword evidence="5" id="KW-0408">Iron</keyword>
<dbReference type="PANTHER" id="PTHR32439:SF9">
    <property type="entry name" value="BLR3264 PROTEIN"/>
    <property type="match status" value="1"/>
</dbReference>
<evidence type="ECO:0000259" key="7">
    <source>
        <dbReference type="Pfam" id="PF01077"/>
    </source>
</evidence>
<dbReference type="InterPro" id="IPR012798">
    <property type="entry name" value="Cbl_synth_CobG-like"/>
</dbReference>
<dbReference type="InterPro" id="IPR051329">
    <property type="entry name" value="NIR_SIR_4Fe-4S"/>
</dbReference>
<dbReference type="InterPro" id="IPR045854">
    <property type="entry name" value="NO2/SO3_Rdtase_4Fe4S_sf"/>
</dbReference>
<dbReference type="EMBL" id="FNBM01000011">
    <property type="protein sequence ID" value="SDG46360.1"/>
    <property type="molecule type" value="Genomic_DNA"/>
</dbReference>
<evidence type="ECO:0000256" key="4">
    <source>
        <dbReference type="ARBA" id="ARBA00023002"/>
    </source>
</evidence>
<feature type="domain" description="Nitrite/Sulfite reductase ferredoxin-like" evidence="8">
    <location>
        <begin position="270"/>
        <end position="333"/>
    </location>
</feature>
<dbReference type="AlphaFoldDB" id="A0A1G7UHW5"/>
<dbReference type="InterPro" id="IPR036136">
    <property type="entry name" value="Nit/Sulf_reduc_fer-like_dom_sf"/>
</dbReference>